<reference evidence="6 7" key="1">
    <citation type="submission" date="2023-07" db="EMBL/GenBank/DDBJ databases">
        <authorList>
            <person name="Peeters C."/>
        </authorList>
    </citation>
    <scope>NUCLEOTIDE SEQUENCE [LARGE SCALE GENOMIC DNA]</scope>
    <source>
        <strain evidence="6 7">LMG 7141</strain>
    </source>
</reference>
<organism evidence="6 7">
    <name type="scientific">Ralstonia condita</name>
    <dbReference type="NCBI Taxonomy" id="3058600"/>
    <lineage>
        <taxon>Bacteria</taxon>
        <taxon>Pseudomonadati</taxon>
        <taxon>Pseudomonadota</taxon>
        <taxon>Betaproteobacteria</taxon>
        <taxon>Burkholderiales</taxon>
        <taxon>Burkholderiaceae</taxon>
        <taxon>Ralstonia</taxon>
    </lineage>
</organism>
<evidence type="ECO:0000256" key="2">
    <source>
        <dbReference type="ARBA" id="ARBA00010961"/>
    </source>
</evidence>
<evidence type="ECO:0000256" key="3">
    <source>
        <dbReference type="ARBA" id="ARBA00022578"/>
    </source>
</evidence>
<sequence>MLGLWIENTEGAKFWMKVFNDLKTRGVGDILIAVTDFLNCMPEALAAVPARTGFS</sequence>
<evidence type="ECO:0000313" key="7">
    <source>
        <dbReference type="Proteomes" id="UP001189616"/>
    </source>
</evidence>
<keyword evidence="4" id="KW-0238">DNA-binding</keyword>
<evidence type="ECO:0000256" key="1">
    <source>
        <dbReference type="ARBA" id="ARBA00002190"/>
    </source>
</evidence>
<evidence type="ECO:0008006" key="8">
    <source>
        <dbReference type="Google" id="ProtNLM"/>
    </source>
</evidence>
<dbReference type="Pfam" id="PF00872">
    <property type="entry name" value="Transposase_mut"/>
    <property type="match status" value="1"/>
</dbReference>
<keyword evidence="5" id="KW-0233">DNA recombination</keyword>
<evidence type="ECO:0000313" key="6">
    <source>
        <dbReference type="EMBL" id="CAJ0795546.1"/>
    </source>
</evidence>
<accession>A0ABN9J529</accession>
<gene>
    <name evidence="6" type="ORF">LMG7141_03107</name>
</gene>
<comment type="function">
    <text evidence="1">Required for the transposition of the insertion element.</text>
</comment>
<proteinExistence type="inferred from homology"/>
<protein>
    <recommendedName>
        <fullName evidence="8">Mutator family transposase</fullName>
    </recommendedName>
</protein>
<dbReference type="EMBL" id="CATYWO010000004">
    <property type="protein sequence ID" value="CAJ0795546.1"/>
    <property type="molecule type" value="Genomic_DNA"/>
</dbReference>
<keyword evidence="3" id="KW-0815">Transposition</keyword>
<evidence type="ECO:0000256" key="4">
    <source>
        <dbReference type="ARBA" id="ARBA00023125"/>
    </source>
</evidence>
<comment type="similarity">
    <text evidence="2">Belongs to the transposase mutator family.</text>
</comment>
<name>A0ABN9J529_9RALS</name>
<keyword evidence="7" id="KW-1185">Reference proteome</keyword>
<evidence type="ECO:0000256" key="5">
    <source>
        <dbReference type="ARBA" id="ARBA00023172"/>
    </source>
</evidence>
<comment type="caution">
    <text evidence="6">The sequence shown here is derived from an EMBL/GenBank/DDBJ whole genome shotgun (WGS) entry which is preliminary data.</text>
</comment>
<dbReference type="Proteomes" id="UP001189616">
    <property type="component" value="Unassembled WGS sequence"/>
</dbReference>
<dbReference type="InterPro" id="IPR001207">
    <property type="entry name" value="Transposase_mutator"/>
</dbReference>